<protein>
    <recommendedName>
        <fullName evidence="4">Outer membrane protein beta-barrel domain-containing protein</fullName>
    </recommendedName>
</protein>
<gene>
    <name evidence="2" type="ORF">ACFSUS_00255</name>
</gene>
<dbReference type="RefSeq" id="WP_381517425.1">
    <property type="nucleotide sequence ID" value="NZ_JBHULN010000001.1"/>
</dbReference>
<organism evidence="2 3">
    <name type="scientific">Spirosoma soli</name>
    <dbReference type="NCBI Taxonomy" id="1770529"/>
    <lineage>
        <taxon>Bacteria</taxon>
        <taxon>Pseudomonadati</taxon>
        <taxon>Bacteroidota</taxon>
        <taxon>Cytophagia</taxon>
        <taxon>Cytophagales</taxon>
        <taxon>Cytophagaceae</taxon>
        <taxon>Spirosoma</taxon>
    </lineage>
</organism>
<feature type="signal peptide" evidence="1">
    <location>
        <begin position="1"/>
        <end position="21"/>
    </location>
</feature>
<dbReference type="EMBL" id="JBHULN010000001">
    <property type="protein sequence ID" value="MFD2569042.1"/>
    <property type="molecule type" value="Genomic_DNA"/>
</dbReference>
<evidence type="ECO:0008006" key="4">
    <source>
        <dbReference type="Google" id="ProtNLM"/>
    </source>
</evidence>
<keyword evidence="3" id="KW-1185">Reference proteome</keyword>
<reference evidence="3" key="1">
    <citation type="journal article" date="2019" name="Int. J. Syst. Evol. Microbiol.">
        <title>The Global Catalogue of Microorganisms (GCM) 10K type strain sequencing project: providing services to taxonomists for standard genome sequencing and annotation.</title>
        <authorList>
            <consortium name="The Broad Institute Genomics Platform"/>
            <consortium name="The Broad Institute Genome Sequencing Center for Infectious Disease"/>
            <person name="Wu L."/>
            <person name="Ma J."/>
        </authorList>
    </citation>
    <scope>NUCLEOTIDE SEQUENCE [LARGE SCALE GENOMIC DNA]</scope>
    <source>
        <strain evidence="3">KCTC 42805</strain>
    </source>
</reference>
<feature type="chain" id="PRO_5047148514" description="Outer membrane protein beta-barrel domain-containing protein" evidence="1">
    <location>
        <begin position="22"/>
        <end position="176"/>
    </location>
</feature>
<accession>A0ABW5LXI7</accession>
<sequence>MKYVYWLILGLVCSWNADSFAQTGDTDKDWRVVSVANHQKSQWLIGGGGTVFGLTAKAGKFVADRTWIGISGEATVFSEARVELGAFARYYLWEGGFVSGFAEAGVSYGQFREILDSDQVGPPRLSYSPKLTAGFGLELPIYRRVSLEGVSRIGQLTETNWVQPSFQGSINFYFTR</sequence>
<evidence type="ECO:0000256" key="1">
    <source>
        <dbReference type="SAM" id="SignalP"/>
    </source>
</evidence>
<keyword evidence="1" id="KW-0732">Signal</keyword>
<name>A0ABW5LXI7_9BACT</name>
<proteinExistence type="predicted"/>
<evidence type="ECO:0000313" key="2">
    <source>
        <dbReference type="EMBL" id="MFD2569042.1"/>
    </source>
</evidence>
<evidence type="ECO:0000313" key="3">
    <source>
        <dbReference type="Proteomes" id="UP001597469"/>
    </source>
</evidence>
<dbReference type="Proteomes" id="UP001597469">
    <property type="component" value="Unassembled WGS sequence"/>
</dbReference>
<comment type="caution">
    <text evidence="2">The sequence shown here is derived from an EMBL/GenBank/DDBJ whole genome shotgun (WGS) entry which is preliminary data.</text>
</comment>